<dbReference type="Pfam" id="PF13181">
    <property type="entry name" value="TPR_8"/>
    <property type="match status" value="2"/>
</dbReference>
<dbReference type="SUPFAM" id="SSF48452">
    <property type="entry name" value="TPR-like"/>
    <property type="match status" value="1"/>
</dbReference>
<dbReference type="PROSITE" id="PS50005">
    <property type="entry name" value="TPR"/>
    <property type="match status" value="2"/>
</dbReference>
<keyword evidence="2" id="KW-0963">Cytoplasm</keyword>
<keyword evidence="4 5" id="KW-0802">TPR repeat</keyword>
<dbReference type="InterPro" id="IPR051982">
    <property type="entry name" value="CiliaryAsmbly_MitoImport"/>
</dbReference>
<dbReference type="GO" id="GO:0005737">
    <property type="term" value="C:cytoplasm"/>
    <property type="evidence" value="ECO:0007669"/>
    <property type="project" value="UniProtKB-SubCell"/>
</dbReference>
<dbReference type="InterPro" id="IPR019734">
    <property type="entry name" value="TPR_rpt"/>
</dbReference>
<name>A0ABD1E998_HYPHA</name>
<feature type="repeat" description="TPR" evidence="5">
    <location>
        <begin position="223"/>
        <end position="256"/>
    </location>
</feature>
<protein>
    <recommendedName>
        <fullName evidence="8">Sperm-associated antigen 1</fullName>
    </recommendedName>
</protein>
<dbReference type="SMART" id="SM00028">
    <property type="entry name" value="TPR"/>
    <property type="match status" value="3"/>
</dbReference>
<evidence type="ECO:0000256" key="4">
    <source>
        <dbReference type="ARBA" id="ARBA00022803"/>
    </source>
</evidence>
<evidence type="ECO:0000313" key="7">
    <source>
        <dbReference type="Proteomes" id="UP001566132"/>
    </source>
</evidence>
<dbReference type="Gene3D" id="1.25.40.10">
    <property type="entry name" value="Tetratricopeptide repeat domain"/>
    <property type="match status" value="1"/>
</dbReference>
<dbReference type="Proteomes" id="UP001566132">
    <property type="component" value="Unassembled WGS sequence"/>
</dbReference>
<gene>
    <name evidence="6" type="ORF">ABEB36_011855</name>
</gene>
<accession>A0ABD1E998</accession>
<sequence>MAATFEDLQNGFEYENCNRKGESLLEKYKIPIQHFDFDYVSKSRDANELEKMIEVLRSGQEGFYPDLMRCMEKKLSEIRPTSKCLRRSQKVLNRDDLKKEEIDSISADLQNWAKNVSRSSKELQQHKTDTVRCDVEVRQQSQQNEPLNLMKKKPQKISATDYQAWDRYDPDTELMKVDLQDAKLRQKAIETEKERRQVEHYSLNHNNLKELKQMSEAEANFYSQRELDKGREFFRSGDYEMALNSFTRSLTIKPNLISYNNRALTQLKLKNYQDALQDCHKALEIEPKNLKALLRKGSALEGLKMYEEALDCIDDVIRIDPNNTSAQELAERVRKFCRNVLQNTRMKIVEIQ</sequence>
<evidence type="ECO:0000256" key="3">
    <source>
        <dbReference type="ARBA" id="ARBA00022737"/>
    </source>
</evidence>
<dbReference type="PANTHER" id="PTHR45984">
    <property type="entry name" value="RNA (RNA) POLYMERASE II ASSOCIATED PROTEIN HOMOLOG"/>
    <property type="match status" value="1"/>
</dbReference>
<organism evidence="6 7">
    <name type="scientific">Hypothenemus hampei</name>
    <name type="common">Coffee berry borer</name>
    <dbReference type="NCBI Taxonomy" id="57062"/>
    <lineage>
        <taxon>Eukaryota</taxon>
        <taxon>Metazoa</taxon>
        <taxon>Ecdysozoa</taxon>
        <taxon>Arthropoda</taxon>
        <taxon>Hexapoda</taxon>
        <taxon>Insecta</taxon>
        <taxon>Pterygota</taxon>
        <taxon>Neoptera</taxon>
        <taxon>Endopterygota</taxon>
        <taxon>Coleoptera</taxon>
        <taxon>Polyphaga</taxon>
        <taxon>Cucujiformia</taxon>
        <taxon>Curculionidae</taxon>
        <taxon>Scolytinae</taxon>
        <taxon>Hypothenemus</taxon>
    </lineage>
</organism>
<feature type="repeat" description="TPR" evidence="5">
    <location>
        <begin position="290"/>
        <end position="323"/>
    </location>
</feature>
<comment type="caution">
    <text evidence="6">The sequence shown here is derived from an EMBL/GenBank/DDBJ whole genome shotgun (WGS) entry which is preliminary data.</text>
</comment>
<evidence type="ECO:0000256" key="2">
    <source>
        <dbReference type="ARBA" id="ARBA00022490"/>
    </source>
</evidence>
<keyword evidence="3" id="KW-0677">Repeat</keyword>
<proteinExistence type="predicted"/>
<evidence type="ECO:0000313" key="6">
    <source>
        <dbReference type="EMBL" id="KAL1491226.1"/>
    </source>
</evidence>
<evidence type="ECO:0008006" key="8">
    <source>
        <dbReference type="Google" id="ProtNLM"/>
    </source>
</evidence>
<dbReference type="AlphaFoldDB" id="A0ABD1E998"/>
<comment type="subcellular location">
    <subcellularLocation>
        <location evidence="1">Cytoplasm</location>
    </subcellularLocation>
</comment>
<dbReference type="PANTHER" id="PTHR45984:SF1">
    <property type="entry name" value="SPAG1 AXONEMAL DYNEIN ASSEMBLY FACTOR"/>
    <property type="match status" value="1"/>
</dbReference>
<dbReference type="EMBL" id="JBDJPC010000009">
    <property type="protein sequence ID" value="KAL1491226.1"/>
    <property type="molecule type" value="Genomic_DNA"/>
</dbReference>
<evidence type="ECO:0000256" key="5">
    <source>
        <dbReference type="PROSITE-ProRule" id="PRU00339"/>
    </source>
</evidence>
<evidence type="ECO:0000256" key="1">
    <source>
        <dbReference type="ARBA" id="ARBA00004496"/>
    </source>
</evidence>
<dbReference type="Pfam" id="PF00515">
    <property type="entry name" value="TPR_1"/>
    <property type="match status" value="1"/>
</dbReference>
<dbReference type="InterPro" id="IPR011990">
    <property type="entry name" value="TPR-like_helical_dom_sf"/>
</dbReference>
<reference evidence="6 7" key="1">
    <citation type="submission" date="2024-05" db="EMBL/GenBank/DDBJ databases">
        <title>Genetic variation in Jamaican populations of the coffee berry borer (Hypothenemus hampei).</title>
        <authorList>
            <person name="Errbii M."/>
            <person name="Myrie A."/>
        </authorList>
    </citation>
    <scope>NUCLEOTIDE SEQUENCE [LARGE SCALE GENOMIC DNA]</scope>
    <source>
        <strain evidence="6">JA-Hopewell-2020-01-JO</strain>
        <tissue evidence="6">Whole body</tissue>
    </source>
</reference>
<keyword evidence="7" id="KW-1185">Reference proteome</keyword>